<evidence type="ECO:0000256" key="2">
    <source>
        <dbReference type="ARBA" id="ARBA00022448"/>
    </source>
</evidence>
<organism evidence="8 9">
    <name type="scientific">Alistipes putredinis DSM 17216</name>
    <dbReference type="NCBI Taxonomy" id="445970"/>
    <lineage>
        <taxon>Bacteria</taxon>
        <taxon>Pseudomonadati</taxon>
        <taxon>Bacteroidota</taxon>
        <taxon>Bacteroidia</taxon>
        <taxon>Bacteroidales</taxon>
        <taxon>Rikenellaceae</taxon>
        <taxon>Alistipes</taxon>
    </lineage>
</organism>
<dbReference type="SUPFAM" id="SSF103473">
    <property type="entry name" value="MFS general substrate transporter"/>
    <property type="match status" value="1"/>
</dbReference>
<evidence type="ECO:0000256" key="3">
    <source>
        <dbReference type="ARBA" id="ARBA00022692"/>
    </source>
</evidence>
<evidence type="ECO:0000313" key="9">
    <source>
        <dbReference type="Proteomes" id="UP000005819"/>
    </source>
</evidence>
<feature type="transmembrane region" description="Helical" evidence="6">
    <location>
        <begin position="294"/>
        <end position="311"/>
    </location>
</feature>
<feature type="transmembrane region" description="Helical" evidence="6">
    <location>
        <begin position="271"/>
        <end position="288"/>
    </location>
</feature>
<protein>
    <submittedName>
        <fullName evidence="8">Transporter, major facilitator family protein</fullName>
    </submittedName>
</protein>
<accession>B0MVL9</accession>
<evidence type="ECO:0000313" key="8">
    <source>
        <dbReference type="EMBL" id="EDS04103.1"/>
    </source>
</evidence>
<comment type="subcellular location">
    <subcellularLocation>
        <location evidence="1">Membrane</location>
        <topology evidence="1">Multi-pass membrane protein</topology>
    </subcellularLocation>
</comment>
<feature type="transmembrane region" description="Helical" evidence="6">
    <location>
        <begin position="145"/>
        <end position="170"/>
    </location>
</feature>
<evidence type="ECO:0000256" key="6">
    <source>
        <dbReference type="SAM" id="Phobius"/>
    </source>
</evidence>
<name>B0MVL9_9BACT</name>
<gene>
    <name evidence="8" type="ORF">ALIPUT_01166</name>
</gene>
<keyword evidence="9" id="KW-1185">Reference proteome</keyword>
<dbReference type="InterPro" id="IPR011701">
    <property type="entry name" value="MFS"/>
</dbReference>
<dbReference type="eggNOG" id="COG0477">
    <property type="taxonomic scope" value="Bacteria"/>
</dbReference>
<dbReference type="Gene3D" id="1.20.1250.20">
    <property type="entry name" value="MFS general substrate transporter like domains"/>
    <property type="match status" value="1"/>
</dbReference>
<dbReference type="HOGENOM" id="CLU_000960_28_3_10"/>
<dbReference type="EMBL" id="ABFK02000017">
    <property type="protein sequence ID" value="EDS04103.1"/>
    <property type="molecule type" value="Genomic_DNA"/>
</dbReference>
<feature type="transmembrane region" description="Helical" evidence="6">
    <location>
        <begin position="77"/>
        <end position="101"/>
    </location>
</feature>
<sequence>MPTDGPSDRIYSYLCLRFRYFARQNADKFTLHAAFSAPLQEDSFTMKAGLRQIPIQGAAPRLAGNREWDGLPMPTRFWAILAVAFGVSLSVIDGAIANVALPTMARMLGISSANSIWIVNAYQLAIVVSLLSFSALGDVIGYRKIYIGGLGIFIVASLGCTLSDSLATLVTARVCQGFGAAAITSVNTTLIRLIYPRRHLGRGMGVNATVVAVSSVAGPTLASGILSIATWPWLFAINIPIGLIACLLSYRFLPKNPVRIRGRHFDWRDGLMNALTFGLLIASIEGYSHGLKPSYIGISVILLVVIGTLFVRSQLHKPYPILPFDLLRIPIFSVSVITSICSFIAQMLAMVALPFYLQKTFGYTEVHTGLILTAWPAIIMVVAPIAGLLVERIHAGAMGGVGLLIMAAGVVLLAFLPEQPHVADIVWRLLLCGLGFGLFQSPNNSILIASAPPERSGSASGMLATARLTGQTTGAALVALLFHIDPENGCHIALLLAGGFALAGSVVSFSRLSLSLPQGLTRSKGKA</sequence>
<reference evidence="8" key="2">
    <citation type="submission" date="2013-09" db="EMBL/GenBank/DDBJ databases">
        <title>Draft genome sequence of Alistipes putredinis (DSM 17216).</title>
        <authorList>
            <person name="Sudarsanam P."/>
            <person name="Ley R."/>
            <person name="Guruge J."/>
            <person name="Turnbaugh P.J."/>
            <person name="Mahowald M."/>
            <person name="Liep D."/>
            <person name="Gordon J."/>
        </authorList>
    </citation>
    <scope>NUCLEOTIDE SEQUENCE</scope>
    <source>
        <strain evidence="8">DSM 17216</strain>
    </source>
</reference>
<proteinExistence type="predicted"/>
<dbReference type="CDD" id="cd17321">
    <property type="entry name" value="MFS_MMR_MDR_like"/>
    <property type="match status" value="1"/>
</dbReference>
<feature type="transmembrane region" description="Helical" evidence="6">
    <location>
        <begin position="397"/>
        <end position="416"/>
    </location>
</feature>
<feature type="domain" description="Major facilitator superfamily (MFS) profile" evidence="7">
    <location>
        <begin position="79"/>
        <end position="516"/>
    </location>
</feature>
<dbReference type="Pfam" id="PF07690">
    <property type="entry name" value="MFS_1"/>
    <property type="match status" value="1"/>
</dbReference>
<dbReference type="GO" id="GO:0016020">
    <property type="term" value="C:membrane"/>
    <property type="evidence" value="ECO:0007669"/>
    <property type="project" value="UniProtKB-SubCell"/>
</dbReference>
<keyword evidence="5 6" id="KW-0472">Membrane</keyword>
<feature type="transmembrane region" description="Helical" evidence="6">
    <location>
        <begin position="231"/>
        <end position="250"/>
    </location>
</feature>
<dbReference type="InterPro" id="IPR036259">
    <property type="entry name" value="MFS_trans_sf"/>
</dbReference>
<keyword evidence="4 6" id="KW-1133">Transmembrane helix</keyword>
<evidence type="ECO:0000256" key="5">
    <source>
        <dbReference type="ARBA" id="ARBA00023136"/>
    </source>
</evidence>
<feature type="transmembrane region" description="Helical" evidence="6">
    <location>
        <begin position="494"/>
        <end position="514"/>
    </location>
</feature>
<evidence type="ECO:0000256" key="4">
    <source>
        <dbReference type="ARBA" id="ARBA00022989"/>
    </source>
</evidence>
<keyword evidence="3 6" id="KW-0812">Transmembrane</keyword>
<reference evidence="8" key="1">
    <citation type="submission" date="2007-10" db="EMBL/GenBank/DDBJ databases">
        <authorList>
            <person name="Fulton L."/>
            <person name="Clifton S."/>
            <person name="Fulton B."/>
            <person name="Xu J."/>
            <person name="Minx P."/>
            <person name="Pepin K.H."/>
            <person name="Johnson M."/>
            <person name="Thiruvilangam P."/>
            <person name="Bhonagiri V."/>
            <person name="Nash W.E."/>
            <person name="Mardis E.R."/>
            <person name="Wilson R.K."/>
        </authorList>
    </citation>
    <scope>NUCLEOTIDE SEQUENCE [LARGE SCALE GENOMIC DNA]</scope>
    <source>
        <strain evidence="8">DSM 17216</strain>
    </source>
</reference>
<dbReference type="Gene3D" id="1.20.1720.10">
    <property type="entry name" value="Multidrug resistance protein D"/>
    <property type="match status" value="1"/>
</dbReference>
<keyword evidence="2" id="KW-0813">Transport</keyword>
<feature type="transmembrane region" description="Helical" evidence="6">
    <location>
        <begin position="113"/>
        <end position="133"/>
    </location>
</feature>
<dbReference type="Proteomes" id="UP000005819">
    <property type="component" value="Unassembled WGS sequence"/>
</dbReference>
<dbReference type="PROSITE" id="PS50850">
    <property type="entry name" value="MFS"/>
    <property type="match status" value="1"/>
</dbReference>
<dbReference type="PANTHER" id="PTHR42718">
    <property type="entry name" value="MAJOR FACILITATOR SUPERFAMILY MULTIDRUG TRANSPORTER MFSC"/>
    <property type="match status" value="1"/>
</dbReference>
<evidence type="ECO:0000256" key="1">
    <source>
        <dbReference type="ARBA" id="ARBA00004141"/>
    </source>
</evidence>
<evidence type="ECO:0000259" key="7">
    <source>
        <dbReference type="PROSITE" id="PS50850"/>
    </source>
</evidence>
<feature type="transmembrane region" description="Helical" evidence="6">
    <location>
        <begin position="331"/>
        <end position="357"/>
    </location>
</feature>
<dbReference type="AlphaFoldDB" id="B0MVL9"/>
<feature type="transmembrane region" description="Helical" evidence="6">
    <location>
        <begin position="369"/>
        <end position="390"/>
    </location>
</feature>
<dbReference type="InterPro" id="IPR020846">
    <property type="entry name" value="MFS_dom"/>
</dbReference>
<comment type="caution">
    <text evidence="8">The sequence shown here is derived from an EMBL/GenBank/DDBJ whole genome shotgun (WGS) entry which is preliminary data.</text>
</comment>
<dbReference type="GO" id="GO:0022857">
    <property type="term" value="F:transmembrane transporter activity"/>
    <property type="evidence" value="ECO:0007669"/>
    <property type="project" value="InterPro"/>
</dbReference>
<dbReference type="PANTHER" id="PTHR42718:SF9">
    <property type="entry name" value="MAJOR FACILITATOR SUPERFAMILY MULTIDRUG TRANSPORTER MFSC"/>
    <property type="match status" value="1"/>
</dbReference>
<dbReference type="FunFam" id="1.20.1720.10:FF:000011">
    <property type="entry name" value="Transporter, major facilitator family"/>
    <property type="match status" value="1"/>
</dbReference>
<dbReference type="FunFam" id="1.20.1250.20:FF:000168">
    <property type="entry name" value="Transporter, major facilitator family"/>
    <property type="match status" value="1"/>
</dbReference>
<feature type="transmembrane region" description="Helical" evidence="6">
    <location>
        <begin position="176"/>
        <end position="194"/>
    </location>
</feature>